<dbReference type="PANTHER" id="PTHR33121:SF23">
    <property type="entry name" value="CYCLIC DI-GMP PHOSPHODIESTERASE PDEB"/>
    <property type="match status" value="1"/>
</dbReference>
<dbReference type="CDD" id="cd01948">
    <property type="entry name" value="EAL"/>
    <property type="match status" value="1"/>
</dbReference>
<protein>
    <recommendedName>
        <fullName evidence="1">EAL domain-containing protein</fullName>
    </recommendedName>
</protein>
<dbReference type="Pfam" id="PF00563">
    <property type="entry name" value="EAL"/>
    <property type="match status" value="1"/>
</dbReference>
<dbReference type="InterPro" id="IPR001633">
    <property type="entry name" value="EAL_dom"/>
</dbReference>
<keyword evidence="3" id="KW-1185">Reference proteome</keyword>
<organism evidence="2 3">
    <name type="scientific">Paraburkholderia solisilvae</name>
    <dbReference type="NCBI Taxonomy" id="624376"/>
    <lineage>
        <taxon>Bacteria</taxon>
        <taxon>Pseudomonadati</taxon>
        <taxon>Pseudomonadota</taxon>
        <taxon>Betaproteobacteria</taxon>
        <taxon>Burkholderiales</taxon>
        <taxon>Burkholderiaceae</taxon>
        <taxon>Paraburkholderia</taxon>
    </lineage>
</organism>
<accession>A0A6J5DBZ5</accession>
<evidence type="ECO:0000313" key="3">
    <source>
        <dbReference type="Proteomes" id="UP000494329"/>
    </source>
</evidence>
<dbReference type="RefSeq" id="WP_175110028.1">
    <property type="nucleotide sequence ID" value="NZ_CADIKF010000007.1"/>
</dbReference>
<reference evidence="2 3" key="1">
    <citation type="submission" date="2020-04" db="EMBL/GenBank/DDBJ databases">
        <authorList>
            <person name="De Canck E."/>
        </authorList>
    </citation>
    <scope>NUCLEOTIDE SEQUENCE [LARGE SCALE GENOMIC DNA]</scope>
    <source>
        <strain evidence="2 3">LMG 29739</strain>
    </source>
</reference>
<evidence type="ECO:0000313" key="2">
    <source>
        <dbReference type="EMBL" id="CAB3751463.1"/>
    </source>
</evidence>
<name>A0A6J5DBZ5_9BURK</name>
<evidence type="ECO:0000259" key="1">
    <source>
        <dbReference type="PROSITE" id="PS50883"/>
    </source>
</evidence>
<dbReference type="InterPro" id="IPR035919">
    <property type="entry name" value="EAL_sf"/>
</dbReference>
<dbReference type="InterPro" id="IPR050706">
    <property type="entry name" value="Cyclic-di-GMP_PDE-like"/>
</dbReference>
<dbReference type="AlphaFoldDB" id="A0A6J5DBZ5"/>
<proteinExistence type="predicted"/>
<dbReference type="Gene3D" id="3.20.20.450">
    <property type="entry name" value="EAL domain"/>
    <property type="match status" value="1"/>
</dbReference>
<dbReference type="PANTHER" id="PTHR33121">
    <property type="entry name" value="CYCLIC DI-GMP PHOSPHODIESTERASE PDEF"/>
    <property type="match status" value="1"/>
</dbReference>
<gene>
    <name evidence="2" type="ORF">LMG29739_01282</name>
</gene>
<feature type="domain" description="EAL" evidence="1">
    <location>
        <begin position="24"/>
        <end position="274"/>
    </location>
</feature>
<dbReference type="SUPFAM" id="SSF141868">
    <property type="entry name" value="EAL domain-like"/>
    <property type="match status" value="1"/>
</dbReference>
<dbReference type="EMBL" id="CADIKF010000007">
    <property type="protein sequence ID" value="CAB3751463.1"/>
    <property type="molecule type" value="Genomic_DNA"/>
</dbReference>
<dbReference type="PROSITE" id="PS50883">
    <property type="entry name" value="EAL"/>
    <property type="match status" value="1"/>
</dbReference>
<dbReference type="SMART" id="SM00052">
    <property type="entry name" value="EAL"/>
    <property type="match status" value="1"/>
</dbReference>
<dbReference type="GO" id="GO:0071111">
    <property type="term" value="F:cyclic-guanylate-specific phosphodiesterase activity"/>
    <property type="evidence" value="ECO:0007669"/>
    <property type="project" value="InterPro"/>
</dbReference>
<sequence>MNEWTKPLHEPIAPWDARSRADLDMRVAGSVIDAIENDRVLLFCQPVCSAGDLGEVLYFECLVRLLREDRQTIEYPGSFIPSLERLGMMQCLDRHVVSLVIDLLKAHSHLYLGANISAQSAAEDDWWASTFMQLATMPDVARRLVIEITETAPLDVGAGRAFVRRVQQLGCRVAIDDFGTGYAVETGTQICSPDVVKIAGEMLAGNNDRDGRNDELARLVALARDIAPCVVLEGIESAHALELARDAGIDCVQGYYIGKPQNLAIHVPQEPVCDSGTCDEAGLPGNEISLMPFVELSDLLMESDMTREIKTPLTGAALEQAVQLLEKNAEAIVEQSVCCKLREYAKLAYVTGLTSSVYGKQSAIAATLREEMAGVIREGKDHPERSVRLLRCIAAFGRLHGQLIVCPFGMEETRGKSRA</sequence>
<dbReference type="Proteomes" id="UP000494329">
    <property type="component" value="Unassembled WGS sequence"/>
</dbReference>